<dbReference type="SFLD" id="SFLDS00036">
    <property type="entry name" value="Aromatic_Prenyltransferase"/>
    <property type="match status" value="1"/>
</dbReference>
<comment type="caution">
    <text evidence="2">The sequence shown here is derived from an EMBL/GenBank/DDBJ whole genome shotgun (WGS) entry which is preliminary data.</text>
</comment>
<dbReference type="SFLD" id="SFLDG01162">
    <property type="entry name" value="I"/>
    <property type="match status" value="1"/>
</dbReference>
<organism evidence="2 3">
    <name type="scientific">Diaporthe vaccinii</name>
    <dbReference type="NCBI Taxonomy" id="105482"/>
    <lineage>
        <taxon>Eukaryota</taxon>
        <taxon>Fungi</taxon>
        <taxon>Dikarya</taxon>
        <taxon>Ascomycota</taxon>
        <taxon>Pezizomycotina</taxon>
        <taxon>Sordariomycetes</taxon>
        <taxon>Sordariomycetidae</taxon>
        <taxon>Diaporthales</taxon>
        <taxon>Diaporthaceae</taxon>
        <taxon>Diaporthe</taxon>
        <taxon>Diaporthe eres species complex</taxon>
    </lineage>
</organism>
<name>A0ABR4FCB8_9PEZI</name>
<keyword evidence="1" id="KW-0808">Transferase</keyword>
<evidence type="ECO:0000256" key="1">
    <source>
        <dbReference type="ARBA" id="ARBA00022679"/>
    </source>
</evidence>
<dbReference type="Proteomes" id="UP001600888">
    <property type="component" value="Unassembled WGS sequence"/>
</dbReference>
<gene>
    <name evidence="2" type="ORF">FJTKL_09325</name>
</gene>
<dbReference type="CDD" id="cd13929">
    <property type="entry name" value="PT-DMATS_CymD"/>
    <property type="match status" value="1"/>
</dbReference>
<dbReference type="Pfam" id="PF11991">
    <property type="entry name" value="Trp_DMAT"/>
    <property type="match status" value="1"/>
</dbReference>
<proteinExistence type="predicted"/>
<keyword evidence="3" id="KW-1185">Reference proteome</keyword>
<sequence>MVINDSTRLDSPTPSVEHDISTADDFAFWDDYCKRYIDPLLDAGHYSDQERESHRDFIRKYVVPALGPRPDPSVVKPRMAIAPHGGPSDPSINYTAKKAVARFGFAVNDPQSFTVEDPLGVKTSYEALARFAEDKNSGVDLRWLDCLMGLYPSPGDINVAADSSLYKNYSRRVALAAGVDFDGPRRNLKVYLSPFIKHAMTGKSENEIVFDAIKNLEPGGPALRPAVGLLENYLSTRTGDFYLGNQFIGIDCADPSKARVKLYMATDTARFDFIRTAMTLSGRLNDEYTTKGMEILRDIWHLLLGEPDSISEDWNKPRNKLANALPGVFVSYEIRAGVELPDIKVYVPMWLYHRSDEAIAENLDRIFTRLRDRDIMGEWAWGRGIGEGYQDFFNKTFGAGGVPGPTMVHTWCTYCFTKDRGVYMTSYMAKNVEFPLPF</sequence>
<accession>A0ABR4FCB8</accession>
<evidence type="ECO:0000313" key="2">
    <source>
        <dbReference type="EMBL" id="KAL2292338.1"/>
    </source>
</evidence>
<dbReference type="InterPro" id="IPR017795">
    <property type="entry name" value="ABBA_NscD-like"/>
</dbReference>
<dbReference type="NCBIfam" id="TIGR03429">
    <property type="entry name" value="arom_pren_DMATS"/>
    <property type="match status" value="1"/>
</dbReference>
<dbReference type="InterPro" id="IPR033964">
    <property type="entry name" value="ABBA"/>
</dbReference>
<dbReference type="PANTHER" id="PTHR40627:SF5">
    <property type="entry name" value="INDOLE PRENYLTRANSFERASE TDIB"/>
    <property type="match status" value="1"/>
</dbReference>
<dbReference type="EMBL" id="JBAWTH010000003">
    <property type="protein sequence ID" value="KAL2292338.1"/>
    <property type="molecule type" value="Genomic_DNA"/>
</dbReference>
<reference evidence="2 3" key="1">
    <citation type="submission" date="2024-03" db="EMBL/GenBank/DDBJ databases">
        <title>A high-quality draft genome sequence of Diaporthe vaccinii, a causative agent of upright dieback and viscid rot disease in cranberry plants.</title>
        <authorList>
            <person name="Sarrasin M."/>
            <person name="Lang B.F."/>
            <person name="Burger G."/>
        </authorList>
    </citation>
    <scope>NUCLEOTIDE SEQUENCE [LARGE SCALE GENOMIC DNA]</scope>
    <source>
        <strain evidence="2 3">IS7</strain>
    </source>
</reference>
<protein>
    <recommendedName>
        <fullName evidence="4">Aromatic prenyltransferase</fullName>
    </recommendedName>
</protein>
<evidence type="ECO:0008006" key="4">
    <source>
        <dbReference type="Google" id="ProtNLM"/>
    </source>
</evidence>
<evidence type="ECO:0000313" key="3">
    <source>
        <dbReference type="Proteomes" id="UP001600888"/>
    </source>
</evidence>
<dbReference type="PANTHER" id="PTHR40627">
    <property type="entry name" value="INDOLE PRENYLTRANSFERASE TDIB-RELATED"/>
    <property type="match status" value="1"/>
</dbReference>